<evidence type="ECO:0000259" key="15">
    <source>
        <dbReference type="Pfam" id="PF02823"/>
    </source>
</evidence>
<dbReference type="InterPro" id="IPR001469">
    <property type="entry name" value="ATP_synth_F1_dsu/esu"/>
</dbReference>
<comment type="subcellular location">
    <subcellularLocation>
        <location evidence="2 10">Cell membrane</location>
        <topology evidence="2 10">Peripheral membrane protein</topology>
    </subcellularLocation>
</comment>
<evidence type="ECO:0000256" key="5">
    <source>
        <dbReference type="ARBA" id="ARBA00022448"/>
    </source>
</evidence>
<organism evidence="16 17">
    <name type="scientific">Nitrolancea hollandica Lb</name>
    <dbReference type="NCBI Taxonomy" id="1129897"/>
    <lineage>
        <taxon>Bacteria</taxon>
        <taxon>Pseudomonadati</taxon>
        <taxon>Thermomicrobiota</taxon>
        <taxon>Thermomicrobia</taxon>
        <taxon>Sphaerobacterales</taxon>
        <taxon>Sphaerobacterineae</taxon>
        <taxon>Sphaerobacteraceae</taxon>
        <taxon>Nitrolancea</taxon>
    </lineage>
</organism>
<dbReference type="NCBIfam" id="NF009977">
    <property type="entry name" value="PRK13442.1"/>
    <property type="match status" value="1"/>
</dbReference>
<dbReference type="HAMAP" id="MF_00530">
    <property type="entry name" value="ATP_synth_epsil_bac"/>
    <property type="match status" value="1"/>
</dbReference>
<keyword evidence="7 10" id="KW-0472">Membrane</keyword>
<comment type="similarity">
    <text evidence="3 10 11">Belongs to the ATPase epsilon chain family.</text>
</comment>
<dbReference type="NCBIfam" id="NF001846">
    <property type="entry name" value="PRK00571.1-3"/>
    <property type="match status" value="1"/>
</dbReference>
<dbReference type="PANTHER" id="PTHR13822:SF10">
    <property type="entry name" value="ATP SYNTHASE EPSILON CHAIN, CHLOROPLASTIC"/>
    <property type="match status" value="1"/>
</dbReference>
<keyword evidence="17" id="KW-1185">Reference proteome</keyword>
<comment type="caution">
    <text evidence="16">The sequence shown here is derived from an EMBL/GenBank/DDBJ whole genome shotgun (WGS) entry which is preliminary data.</text>
</comment>
<evidence type="ECO:0000256" key="6">
    <source>
        <dbReference type="ARBA" id="ARBA00023065"/>
    </source>
</evidence>
<dbReference type="GO" id="GO:0045259">
    <property type="term" value="C:proton-transporting ATP synthase complex"/>
    <property type="evidence" value="ECO:0007669"/>
    <property type="project" value="UniProtKB-KW"/>
</dbReference>
<comment type="function">
    <text evidence="1 10">Produces ATP from ADP in the presence of a proton gradient across the membrane.</text>
</comment>
<evidence type="ECO:0000256" key="4">
    <source>
        <dbReference type="ARBA" id="ARBA00011648"/>
    </source>
</evidence>
<dbReference type="CDD" id="cd12152">
    <property type="entry name" value="F1-ATPase_delta"/>
    <property type="match status" value="1"/>
</dbReference>
<dbReference type="AlphaFoldDB" id="I4EEW2"/>
<name>I4EEW2_9BACT</name>
<feature type="domain" description="ATP synthase epsilon subunit C-terminal" evidence="14">
    <location>
        <begin position="87"/>
        <end position="131"/>
    </location>
</feature>
<dbReference type="InterPro" id="IPR020546">
    <property type="entry name" value="ATP_synth_F1_dsu/esu_N"/>
</dbReference>
<keyword evidence="6 10" id="KW-0406">Ion transport</keyword>
<evidence type="ECO:0000259" key="14">
    <source>
        <dbReference type="Pfam" id="PF00401"/>
    </source>
</evidence>
<keyword evidence="8 10" id="KW-0139">CF(1)</keyword>
<dbReference type="InterPro" id="IPR036771">
    <property type="entry name" value="ATPsynth_dsu/esu_N"/>
</dbReference>
<evidence type="ECO:0000313" key="16">
    <source>
        <dbReference type="EMBL" id="CCF83224.1"/>
    </source>
</evidence>
<evidence type="ECO:0000256" key="7">
    <source>
        <dbReference type="ARBA" id="ARBA00023136"/>
    </source>
</evidence>
<dbReference type="Gene3D" id="2.60.15.10">
    <property type="entry name" value="F0F1 ATP synthase delta/epsilon subunit, N-terminal"/>
    <property type="match status" value="1"/>
</dbReference>
<dbReference type="Proteomes" id="UP000004221">
    <property type="component" value="Unassembled WGS sequence"/>
</dbReference>
<evidence type="ECO:0000256" key="3">
    <source>
        <dbReference type="ARBA" id="ARBA00005712"/>
    </source>
</evidence>
<feature type="domain" description="ATP synthase F1 complex delta/epsilon subunit N-terminal" evidence="15">
    <location>
        <begin position="4"/>
        <end position="83"/>
    </location>
</feature>
<dbReference type="PANTHER" id="PTHR13822">
    <property type="entry name" value="ATP SYNTHASE DELTA/EPSILON CHAIN"/>
    <property type="match status" value="1"/>
</dbReference>
<evidence type="ECO:0000256" key="9">
    <source>
        <dbReference type="ARBA" id="ARBA00023310"/>
    </source>
</evidence>
<accession>I4EEW2</accession>
<dbReference type="GO" id="GO:0046933">
    <property type="term" value="F:proton-transporting ATP synthase activity, rotational mechanism"/>
    <property type="evidence" value="ECO:0007669"/>
    <property type="project" value="UniProtKB-UniRule"/>
</dbReference>
<dbReference type="Pfam" id="PF02823">
    <property type="entry name" value="ATP-synt_DE_N"/>
    <property type="match status" value="1"/>
</dbReference>
<keyword evidence="10" id="KW-0375">Hydrogen ion transport</keyword>
<dbReference type="GO" id="GO:0005886">
    <property type="term" value="C:plasma membrane"/>
    <property type="evidence" value="ECO:0007669"/>
    <property type="project" value="UniProtKB-SubCell"/>
</dbReference>
<evidence type="ECO:0000256" key="1">
    <source>
        <dbReference type="ARBA" id="ARBA00003543"/>
    </source>
</evidence>
<evidence type="ECO:0000256" key="8">
    <source>
        <dbReference type="ARBA" id="ARBA00023196"/>
    </source>
</evidence>
<dbReference type="OrthoDB" id="9804110at2"/>
<dbReference type="Pfam" id="PF00401">
    <property type="entry name" value="ATP-synt_DE"/>
    <property type="match status" value="1"/>
</dbReference>
<keyword evidence="16" id="KW-0378">Hydrolase</keyword>
<reference evidence="16 17" key="1">
    <citation type="journal article" date="2012" name="ISME J.">
        <title>Nitrification expanded: discovery, physiology and genomics of a nitrite-oxidizing bacterium from the phylum Chloroflexi.</title>
        <authorList>
            <person name="Sorokin D.Y."/>
            <person name="Lucker S."/>
            <person name="Vejmelkova D."/>
            <person name="Kostrikina N.A."/>
            <person name="Kleerebezem R."/>
            <person name="Rijpstra W.I."/>
            <person name="Damste J.S."/>
            <person name="Le Paslier D."/>
            <person name="Muyzer G."/>
            <person name="Wagner M."/>
            <person name="van Loosdrecht M.C."/>
            <person name="Daims H."/>
        </authorList>
    </citation>
    <scope>NUCLEOTIDE SEQUENCE [LARGE SCALE GENOMIC DNA]</scope>
    <source>
        <strain evidence="17">none</strain>
    </source>
</reference>
<evidence type="ECO:0000256" key="13">
    <source>
        <dbReference type="SAM" id="MobiDB-lite"/>
    </source>
</evidence>
<proteinExistence type="inferred from homology"/>
<comment type="subunit">
    <text evidence="4 10 11">F-type ATPases have 2 components, CF(1) - the catalytic core - and CF(0) - the membrane proton channel. CF(1) has five subunits: alpha(3), beta(3), gamma(1), delta(1), epsilon(1). CF(0) has three main subunits: a, b and c.</text>
</comment>
<keyword evidence="5 10" id="KW-0813">Transport</keyword>
<dbReference type="RefSeq" id="WP_008476174.1">
    <property type="nucleotide sequence ID" value="NZ_CAGS01000119.1"/>
</dbReference>
<evidence type="ECO:0000256" key="12">
    <source>
        <dbReference type="SAM" id="Coils"/>
    </source>
</evidence>
<sequence>MPKLSVEVVTGERVVFEQDDADMVVARTVEGVVGILPRHVPLIGLLAPGEMRVKKGGQEEVLAVFGGFLEVAHNQVRILADSAERAEEIDLARAEAARQRAETRLAQRASDIDLQRAQLALQRSMLRLRVARRSHAGRPGRPGQPQEAFP</sequence>
<gene>
    <name evidence="10 16" type="primary">atpC</name>
    <name evidence="16" type="ORF">NITHO_2050002</name>
</gene>
<dbReference type="InterPro" id="IPR020547">
    <property type="entry name" value="ATP_synth_F1_esu_C"/>
</dbReference>
<evidence type="ECO:0000313" key="17">
    <source>
        <dbReference type="Proteomes" id="UP000004221"/>
    </source>
</evidence>
<keyword evidence="10" id="KW-1003">Cell membrane</keyword>
<dbReference type="EMBL" id="CAGS01000119">
    <property type="protein sequence ID" value="CCF83224.1"/>
    <property type="molecule type" value="Genomic_DNA"/>
</dbReference>
<dbReference type="InterPro" id="IPR036794">
    <property type="entry name" value="ATP_F1_dsu/esu_C_sf"/>
</dbReference>
<dbReference type="Gene3D" id="1.20.5.440">
    <property type="entry name" value="ATP synthase delta/epsilon subunit, C-terminal domain"/>
    <property type="match status" value="1"/>
</dbReference>
<keyword evidence="9 10" id="KW-0066">ATP synthesis</keyword>
<feature type="region of interest" description="Disordered" evidence="13">
    <location>
        <begin position="131"/>
        <end position="150"/>
    </location>
</feature>
<dbReference type="GO" id="GO:0016787">
    <property type="term" value="F:hydrolase activity"/>
    <property type="evidence" value="ECO:0007669"/>
    <property type="project" value="UniProtKB-KW"/>
</dbReference>
<protein>
    <recommendedName>
        <fullName evidence="10">ATP synthase epsilon chain</fullName>
    </recommendedName>
    <alternativeName>
        <fullName evidence="10">ATP synthase F1 sector epsilon subunit</fullName>
    </alternativeName>
    <alternativeName>
        <fullName evidence="10">F-ATPase epsilon subunit</fullName>
    </alternativeName>
</protein>
<keyword evidence="12" id="KW-0175">Coiled coil</keyword>
<evidence type="ECO:0000256" key="11">
    <source>
        <dbReference type="RuleBase" id="RU003656"/>
    </source>
</evidence>
<dbReference type="NCBIfam" id="TIGR01216">
    <property type="entry name" value="ATP_synt_epsi"/>
    <property type="match status" value="1"/>
</dbReference>
<dbReference type="SUPFAM" id="SSF46604">
    <property type="entry name" value="Epsilon subunit of F1F0-ATP synthase C-terminal domain"/>
    <property type="match status" value="1"/>
</dbReference>
<evidence type="ECO:0000256" key="2">
    <source>
        <dbReference type="ARBA" id="ARBA00004202"/>
    </source>
</evidence>
<dbReference type="NCBIfam" id="NF009980">
    <property type="entry name" value="PRK13446.1"/>
    <property type="match status" value="1"/>
</dbReference>
<feature type="coiled-coil region" evidence="12">
    <location>
        <begin position="84"/>
        <end position="111"/>
    </location>
</feature>
<dbReference type="SUPFAM" id="SSF51344">
    <property type="entry name" value="Epsilon subunit of F1F0-ATP synthase N-terminal domain"/>
    <property type="match status" value="1"/>
</dbReference>
<dbReference type="GO" id="GO:0005524">
    <property type="term" value="F:ATP binding"/>
    <property type="evidence" value="ECO:0007669"/>
    <property type="project" value="UniProtKB-UniRule"/>
</dbReference>
<evidence type="ECO:0000256" key="10">
    <source>
        <dbReference type="HAMAP-Rule" id="MF_00530"/>
    </source>
</evidence>